<name>A0A7C9KLD3_9SPHN</name>
<dbReference type="Pfam" id="PF00276">
    <property type="entry name" value="Ribosomal_L23"/>
    <property type="match status" value="1"/>
</dbReference>
<keyword evidence="3 6" id="KW-0694">RNA-binding</keyword>
<protein>
    <recommendedName>
        <fullName evidence="6">Large ribosomal subunit protein uL23</fullName>
    </recommendedName>
</protein>
<evidence type="ECO:0000256" key="4">
    <source>
        <dbReference type="ARBA" id="ARBA00022980"/>
    </source>
</evidence>
<keyword evidence="9" id="KW-1185">Reference proteome</keyword>
<evidence type="ECO:0000256" key="7">
    <source>
        <dbReference type="RuleBase" id="RU003934"/>
    </source>
</evidence>
<dbReference type="Proteomes" id="UP000481327">
    <property type="component" value="Unassembled WGS sequence"/>
</dbReference>
<dbReference type="GO" id="GO:0005840">
    <property type="term" value="C:ribosome"/>
    <property type="evidence" value="ECO:0007669"/>
    <property type="project" value="UniProtKB-KW"/>
</dbReference>
<dbReference type="NCBIfam" id="NF004363">
    <property type="entry name" value="PRK05738.2-4"/>
    <property type="match status" value="1"/>
</dbReference>
<proteinExistence type="inferred from homology"/>
<evidence type="ECO:0000256" key="6">
    <source>
        <dbReference type="HAMAP-Rule" id="MF_01369"/>
    </source>
</evidence>
<accession>A0A7C9KLD3</accession>
<dbReference type="InterPro" id="IPR013025">
    <property type="entry name" value="Ribosomal_uL23-like"/>
</dbReference>
<dbReference type="Gene3D" id="3.30.70.330">
    <property type="match status" value="1"/>
</dbReference>
<comment type="subunit">
    <text evidence="6">Part of the 50S ribosomal subunit. Contacts protein L29, and trigger factor when it is bound to the ribosome.</text>
</comment>
<dbReference type="NCBIfam" id="NF004360">
    <property type="entry name" value="PRK05738.1-5"/>
    <property type="match status" value="1"/>
</dbReference>
<evidence type="ECO:0000256" key="5">
    <source>
        <dbReference type="ARBA" id="ARBA00023274"/>
    </source>
</evidence>
<dbReference type="RefSeq" id="WP_152577505.1">
    <property type="nucleotide sequence ID" value="NZ_JAATJI010000001.1"/>
</dbReference>
<evidence type="ECO:0000313" key="9">
    <source>
        <dbReference type="Proteomes" id="UP000481327"/>
    </source>
</evidence>
<organism evidence="8 9">
    <name type="scientific">Sandarakinorhabdus fusca</name>
    <dbReference type="NCBI Taxonomy" id="1439888"/>
    <lineage>
        <taxon>Bacteria</taxon>
        <taxon>Pseudomonadati</taxon>
        <taxon>Pseudomonadota</taxon>
        <taxon>Alphaproteobacteria</taxon>
        <taxon>Sphingomonadales</taxon>
        <taxon>Sphingosinicellaceae</taxon>
        <taxon>Sandarakinorhabdus</taxon>
    </lineage>
</organism>
<dbReference type="InterPro" id="IPR012677">
    <property type="entry name" value="Nucleotide-bd_a/b_plait_sf"/>
</dbReference>
<keyword evidence="2 6" id="KW-0699">rRNA-binding</keyword>
<gene>
    <name evidence="6" type="primary">rplW</name>
    <name evidence="8" type="ORF">F3168_07395</name>
</gene>
<dbReference type="InterPro" id="IPR001014">
    <property type="entry name" value="Ribosomal_uL23_CS"/>
</dbReference>
<sequence>MAKAPTKTGAIELKHYDIVVKPVITEKSTLVSEYNQVVFKVANGASKPEIKAAIEALFSVKVLSVNTLIQKGKTKRWKGKEYRRSDEKKAIVTLADGDRIDVTTGI</sequence>
<dbReference type="PANTHER" id="PTHR11620">
    <property type="entry name" value="60S RIBOSOMAL PROTEIN L23A"/>
    <property type="match status" value="1"/>
</dbReference>
<dbReference type="GO" id="GO:0003735">
    <property type="term" value="F:structural constituent of ribosome"/>
    <property type="evidence" value="ECO:0007669"/>
    <property type="project" value="InterPro"/>
</dbReference>
<comment type="caution">
    <text evidence="8">The sequence shown here is derived from an EMBL/GenBank/DDBJ whole genome shotgun (WGS) entry which is preliminary data.</text>
</comment>
<dbReference type="PROSITE" id="PS00050">
    <property type="entry name" value="RIBOSOMAL_L23"/>
    <property type="match status" value="1"/>
</dbReference>
<dbReference type="NCBIfam" id="NF004359">
    <property type="entry name" value="PRK05738.1-3"/>
    <property type="match status" value="1"/>
</dbReference>
<dbReference type="OrthoDB" id="9793353at2"/>
<evidence type="ECO:0000313" key="8">
    <source>
        <dbReference type="EMBL" id="MQT17083.1"/>
    </source>
</evidence>
<comment type="similarity">
    <text evidence="1 6 7">Belongs to the universal ribosomal protein uL23 family.</text>
</comment>
<dbReference type="InterPro" id="IPR012678">
    <property type="entry name" value="Ribosomal_uL23/eL15/eS24_sf"/>
</dbReference>
<dbReference type="EMBL" id="WIOL01000002">
    <property type="protein sequence ID" value="MQT17083.1"/>
    <property type="molecule type" value="Genomic_DNA"/>
</dbReference>
<dbReference type="HAMAP" id="MF_01369_B">
    <property type="entry name" value="Ribosomal_uL23_B"/>
    <property type="match status" value="1"/>
</dbReference>
<comment type="function">
    <text evidence="6">One of the early assembly proteins it binds 23S rRNA. One of the proteins that surrounds the polypeptide exit tunnel on the outside of the ribosome. Forms the main docking site for trigger factor binding to the ribosome.</text>
</comment>
<reference evidence="8 9" key="1">
    <citation type="submission" date="2019-09" db="EMBL/GenBank/DDBJ databases">
        <title>Polymorphobacter sp. isolated from a lake in China.</title>
        <authorList>
            <person name="Liu Z."/>
        </authorList>
    </citation>
    <scope>NUCLEOTIDE SEQUENCE [LARGE SCALE GENOMIC DNA]</scope>
    <source>
        <strain evidence="8 9">D40P</strain>
    </source>
</reference>
<dbReference type="GO" id="GO:0006412">
    <property type="term" value="P:translation"/>
    <property type="evidence" value="ECO:0007669"/>
    <property type="project" value="UniProtKB-UniRule"/>
</dbReference>
<dbReference type="AlphaFoldDB" id="A0A7C9KLD3"/>
<dbReference type="GO" id="GO:0019843">
    <property type="term" value="F:rRNA binding"/>
    <property type="evidence" value="ECO:0007669"/>
    <property type="project" value="UniProtKB-UniRule"/>
</dbReference>
<dbReference type="GO" id="GO:1990904">
    <property type="term" value="C:ribonucleoprotein complex"/>
    <property type="evidence" value="ECO:0007669"/>
    <property type="project" value="UniProtKB-KW"/>
</dbReference>
<evidence type="ECO:0000256" key="2">
    <source>
        <dbReference type="ARBA" id="ARBA00022730"/>
    </source>
</evidence>
<keyword evidence="4 6" id="KW-0689">Ribosomal protein</keyword>
<dbReference type="SUPFAM" id="SSF54189">
    <property type="entry name" value="Ribosomal proteins S24e, L23 and L15e"/>
    <property type="match status" value="1"/>
</dbReference>
<keyword evidence="5 6" id="KW-0687">Ribonucleoprotein</keyword>
<evidence type="ECO:0000256" key="3">
    <source>
        <dbReference type="ARBA" id="ARBA00022884"/>
    </source>
</evidence>
<dbReference type="FunFam" id="3.30.70.330:FF:000001">
    <property type="entry name" value="50S ribosomal protein L23"/>
    <property type="match status" value="1"/>
</dbReference>
<evidence type="ECO:0000256" key="1">
    <source>
        <dbReference type="ARBA" id="ARBA00006700"/>
    </source>
</evidence>